<dbReference type="SMART" id="SM00448">
    <property type="entry name" value="REC"/>
    <property type="match status" value="1"/>
</dbReference>
<dbReference type="Gene3D" id="3.20.20.450">
    <property type="entry name" value="EAL domain"/>
    <property type="match status" value="1"/>
</dbReference>
<dbReference type="InterPro" id="IPR001789">
    <property type="entry name" value="Sig_transdc_resp-reg_receiver"/>
</dbReference>
<evidence type="ECO:0000259" key="2">
    <source>
        <dbReference type="PROSITE" id="PS50110"/>
    </source>
</evidence>
<dbReference type="SUPFAM" id="SSF52172">
    <property type="entry name" value="CheY-like"/>
    <property type="match status" value="1"/>
</dbReference>
<organism evidence="4 5">
    <name type="scientific">Cupriavidus malaysiensis</name>
    <dbReference type="NCBI Taxonomy" id="367825"/>
    <lineage>
        <taxon>Bacteria</taxon>
        <taxon>Pseudomonadati</taxon>
        <taxon>Pseudomonadota</taxon>
        <taxon>Betaproteobacteria</taxon>
        <taxon>Burkholderiales</taxon>
        <taxon>Burkholderiaceae</taxon>
        <taxon>Cupriavidus</taxon>
    </lineage>
</organism>
<dbReference type="PROSITE" id="PS50110">
    <property type="entry name" value="RESPONSE_REGULATORY"/>
    <property type="match status" value="1"/>
</dbReference>
<sequence length="402" mass="43121">MPNPYATLAVLVVDDHPFQRAAAELLLQRLGVTDVRCAADGREAVDLLATLPFDLVLCDIDMPRLNGPQLMSELSRRGAQAFAGRAPAWSWMSAVDEGILASHADLAGAIGLPRVHALRKPLCAESLDGILQDAVALRSQDASGAPPELPDDRQLLDALRTRSGFFILLQPQVRIDTGTLAGAEALCRWQHPDFGLVPPDHFIARLEALGETDAIFSLVTERCLAVQARLQAGGASVPLSINASAQTLCSSGMLERFDAQVAASGIPRGLLTVELTETFPVHDAVTLSVALNRLRLMGYGVAMDDFGVGITTLKLLADLPFTQIKLDRSFVGNVDGNSQRALICRSMIALARELNLECVAEGVETEAQREALLALGCPVGQGYLWSRPLSEDAFVGDVLSRR</sequence>
<dbReference type="Proteomes" id="UP000177515">
    <property type="component" value="Chromosome 1"/>
</dbReference>
<keyword evidence="1" id="KW-0597">Phosphoprotein</keyword>
<name>A0A1D9I2J3_9BURK</name>
<dbReference type="InterPro" id="IPR011006">
    <property type="entry name" value="CheY-like_superfamily"/>
</dbReference>
<dbReference type="Pfam" id="PF00072">
    <property type="entry name" value="Response_reg"/>
    <property type="match status" value="1"/>
</dbReference>
<feature type="domain" description="EAL" evidence="3">
    <location>
        <begin position="148"/>
        <end position="402"/>
    </location>
</feature>
<protein>
    <submittedName>
        <fullName evidence="4">Diguanylate phosphodiesterase</fullName>
    </submittedName>
</protein>
<dbReference type="PROSITE" id="PS50883">
    <property type="entry name" value="EAL"/>
    <property type="match status" value="1"/>
</dbReference>
<accession>A0A1D9I2J3</accession>
<dbReference type="CDD" id="cd01948">
    <property type="entry name" value="EAL"/>
    <property type="match status" value="1"/>
</dbReference>
<proteinExistence type="predicted"/>
<evidence type="ECO:0000256" key="1">
    <source>
        <dbReference type="PROSITE-ProRule" id="PRU00169"/>
    </source>
</evidence>
<dbReference type="Pfam" id="PF00563">
    <property type="entry name" value="EAL"/>
    <property type="match status" value="1"/>
</dbReference>
<dbReference type="PANTHER" id="PTHR33121:SF70">
    <property type="entry name" value="SIGNALING PROTEIN YKOW"/>
    <property type="match status" value="1"/>
</dbReference>
<evidence type="ECO:0000313" key="4">
    <source>
        <dbReference type="EMBL" id="AOZ06326.1"/>
    </source>
</evidence>
<keyword evidence="5" id="KW-1185">Reference proteome</keyword>
<dbReference type="InterPro" id="IPR050706">
    <property type="entry name" value="Cyclic-di-GMP_PDE-like"/>
</dbReference>
<gene>
    <name evidence="4" type="ORF">BKK80_11185</name>
</gene>
<dbReference type="RefSeq" id="WP_071012783.1">
    <property type="nucleotide sequence ID" value="NZ_CP017754.1"/>
</dbReference>
<dbReference type="InterPro" id="IPR001633">
    <property type="entry name" value="EAL_dom"/>
</dbReference>
<evidence type="ECO:0000259" key="3">
    <source>
        <dbReference type="PROSITE" id="PS50883"/>
    </source>
</evidence>
<evidence type="ECO:0000313" key="5">
    <source>
        <dbReference type="Proteomes" id="UP000177515"/>
    </source>
</evidence>
<dbReference type="SUPFAM" id="SSF141868">
    <property type="entry name" value="EAL domain-like"/>
    <property type="match status" value="1"/>
</dbReference>
<reference evidence="4 5" key="1">
    <citation type="submission" date="2016-10" db="EMBL/GenBank/DDBJ databases">
        <title>Complete genome sequences of three Cupriavidus strains isolated from various Malaysian environments.</title>
        <authorList>
            <person name="Abdullah A.A.-A."/>
            <person name="Shafie N.A.H."/>
            <person name="Lau N.S."/>
        </authorList>
    </citation>
    <scope>NUCLEOTIDE SEQUENCE [LARGE SCALE GENOMIC DNA]</scope>
    <source>
        <strain evidence="4 5">USMAA1020</strain>
    </source>
</reference>
<dbReference type="EMBL" id="CP017754">
    <property type="protein sequence ID" value="AOZ06326.1"/>
    <property type="molecule type" value="Genomic_DNA"/>
</dbReference>
<dbReference type="Gene3D" id="3.40.50.2300">
    <property type="match status" value="1"/>
</dbReference>
<dbReference type="PANTHER" id="PTHR33121">
    <property type="entry name" value="CYCLIC DI-GMP PHOSPHODIESTERASE PDEF"/>
    <property type="match status" value="1"/>
</dbReference>
<dbReference type="SMART" id="SM00052">
    <property type="entry name" value="EAL"/>
    <property type="match status" value="1"/>
</dbReference>
<dbReference type="CDD" id="cd17546">
    <property type="entry name" value="REC_hyHK_CKI1_RcsC-like"/>
    <property type="match status" value="1"/>
</dbReference>
<dbReference type="InterPro" id="IPR035919">
    <property type="entry name" value="EAL_sf"/>
</dbReference>
<feature type="modified residue" description="4-aspartylphosphate" evidence="1">
    <location>
        <position position="59"/>
    </location>
</feature>
<feature type="domain" description="Response regulatory" evidence="2">
    <location>
        <begin position="9"/>
        <end position="135"/>
    </location>
</feature>